<proteinExistence type="predicted"/>
<dbReference type="PANTHER" id="PTHR22792:SF155">
    <property type="entry name" value="LA-RELATED PROTEIN 1C-LIKE"/>
    <property type="match status" value="1"/>
</dbReference>
<feature type="domain" description="HTH La-type RNA-binding" evidence="4">
    <location>
        <begin position="376"/>
        <end position="465"/>
    </location>
</feature>
<reference evidence="5" key="1">
    <citation type="journal article" date="2014" name="Nat. Commun.">
        <title>The tobacco genome sequence and its comparison with those of tomato and potato.</title>
        <authorList>
            <person name="Sierro N."/>
            <person name="Battey J.N."/>
            <person name="Ouadi S."/>
            <person name="Bakaher N."/>
            <person name="Bovet L."/>
            <person name="Willig A."/>
            <person name="Goepfert S."/>
            <person name="Peitsch M.C."/>
            <person name="Ivanov N.V."/>
        </authorList>
    </citation>
    <scope>NUCLEOTIDE SEQUENCE [LARGE SCALE GENOMIC DNA]</scope>
</reference>
<dbReference type="GeneID" id="107787138"/>
<dbReference type="Pfam" id="PF05383">
    <property type="entry name" value="La"/>
    <property type="match status" value="1"/>
</dbReference>
<dbReference type="RefSeq" id="XP_016464149.1">
    <property type="nucleotide sequence ID" value="XM_016608663.1"/>
</dbReference>
<dbReference type="InterPro" id="IPR006630">
    <property type="entry name" value="La_HTH"/>
</dbReference>
<dbReference type="SMART" id="SM00715">
    <property type="entry name" value="LA"/>
    <property type="match status" value="1"/>
</dbReference>
<feature type="compositionally biased region" description="Low complexity" evidence="3">
    <location>
        <begin position="172"/>
        <end position="184"/>
    </location>
</feature>
<dbReference type="AlphaFoldDB" id="A0A1S3ZIE4"/>
<dbReference type="Gene3D" id="1.10.10.10">
    <property type="entry name" value="Winged helix-like DNA-binding domain superfamily/Winged helix DNA-binding domain"/>
    <property type="match status" value="1"/>
</dbReference>
<sequence>MAMPADSSASNNSPLSPATTADGSSAVNSPQSRRSLTSPWAQVVRGGSDAEATTVTAPRSPSASPLPPEKVSVPDSSAQKISPENEFSDSQPENSSGTNDALGPPKKPAWNKPLNGVVEVGSVMGGAVAWPALSESTRAIPKSSSDSSKPVADGSNTLSQGPVIPPLLQKQANSNANSHSNANHTMPVRQRSMKHRGGSSSSSVGSGPGGGSNQSGFSRAPPPPPPPPPLPPPFPVMPYGNLLPPVLDPRVRGPRPVGGVPSQPHGGDQSSHRNPNRKGNFGGRPRGDGSYHSRRDQDRRDVHQAPQFVPPPVGFITPQSPGSAPFMPAPLRPFAGPVGYDMPPQFIYVPTMPPESFRGVPIIPPPPPPPPPFFFPVVDPNLPALLVKQIEYYFSDDNLVKDDFLRSKMDEEGWVPIELIANFPRVRHLTNNIQFILDCLRASTLVEVQDDKVRRRDDWKKWIHTSGHLTADSGSQTPGESTENALMSSFQEISLDESGNDKSNDVDRRDVQVEVAVSGLSEELTSQSKLVQEGNAEEICSSHAGSSQVC</sequence>
<keyword evidence="5" id="KW-1185">Reference proteome</keyword>
<evidence type="ECO:0000256" key="1">
    <source>
        <dbReference type="ARBA" id="ARBA00022884"/>
    </source>
</evidence>
<gene>
    <name evidence="6" type="primary">LOC107787138</name>
</gene>
<dbReference type="OMA" id="LTNDIQM"/>
<dbReference type="SMR" id="A0A1S3ZIE4"/>
<dbReference type="GO" id="GO:0003723">
    <property type="term" value="F:RNA binding"/>
    <property type="evidence" value="ECO:0000318"/>
    <property type="project" value="GO_Central"/>
</dbReference>
<feature type="region of interest" description="Disordered" evidence="3">
    <location>
        <begin position="137"/>
        <end position="312"/>
    </location>
</feature>
<dbReference type="InterPro" id="IPR036388">
    <property type="entry name" value="WH-like_DNA-bd_sf"/>
</dbReference>
<evidence type="ECO:0000313" key="5">
    <source>
        <dbReference type="Proteomes" id="UP000790787"/>
    </source>
</evidence>
<dbReference type="FunFam" id="1.10.10.10:FF:000131">
    <property type="entry name" value="la-related protein 1B isoform X2"/>
    <property type="match status" value="1"/>
</dbReference>
<dbReference type="RefSeq" id="XP_016464149.1">
    <property type="nucleotide sequence ID" value="XM_016608663.2"/>
</dbReference>
<evidence type="ECO:0000259" key="4">
    <source>
        <dbReference type="PROSITE" id="PS50961"/>
    </source>
</evidence>
<feature type="compositionally biased region" description="Polar residues" evidence="3">
    <location>
        <begin position="88"/>
        <end position="99"/>
    </location>
</feature>
<dbReference type="SUPFAM" id="SSF46785">
    <property type="entry name" value="Winged helix' DNA-binding domain"/>
    <property type="match status" value="1"/>
</dbReference>
<feature type="compositionally biased region" description="Low complexity" evidence="3">
    <location>
        <begin position="1"/>
        <end position="18"/>
    </location>
</feature>
<evidence type="ECO:0000256" key="2">
    <source>
        <dbReference type="PROSITE-ProRule" id="PRU00332"/>
    </source>
</evidence>
<dbReference type="InterPro" id="IPR045180">
    <property type="entry name" value="La_dom_prot"/>
</dbReference>
<dbReference type="InterPro" id="IPR036390">
    <property type="entry name" value="WH_DNA-bd_sf"/>
</dbReference>
<evidence type="ECO:0000313" key="6">
    <source>
        <dbReference type="RefSeq" id="XP_016464149.1"/>
    </source>
</evidence>
<feature type="compositionally biased region" description="Pro residues" evidence="3">
    <location>
        <begin position="220"/>
        <end position="236"/>
    </location>
</feature>
<dbReference type="PANTHER" id="PTHR22792">
    <property type="entry name" value="LUPUS LA PROTEIN-RELATED"/>
    <property type="match status" value="1"/>
</dbReference>
<dbReference type="STRING" id="4097.A0A1S3ZIE4"/>
<dbReference type="CDD" id="cd07323">
    <property type="entry name" value="LAM"/>
    <property type="match status" value="1"/>
</dbReference>
<dbReference type="Proteomes" id="UP000790787">
    <property type="component" value="Chromosome 23"/>
</dbReference>
<accession>A0A1S3ZIE4</accession>
<dbReference type="PROSITE" id="PS50961">
    <property type="entry name" value="HTH_LA"/>
    <property type="match status" value="1"/>
</dbReference>
<protein>
    <submittedName>
        <fullName evidence="6">La-related protein 1C</fullName>
    </submittedName>
</protein>
<feature type="compositionally biased region" description="Polar residues" evidence="3">
    <location>
        <begin position="19"/>
        <end position="40"/>
    </location>
</feature>
<reference evidence="6" key="2">
    <citation type="submission" date="2025-08" db="UniProtKB">
        <authorList>
            <consortium name="RefSeq"/>
        </authorList>
    </citation>
    <scope>IDENTIFICATION</scope>
    <source>
        <tissue evidence="6">Leaf</tissue>
    </source>
</reference>
<evidence type="ECO:0000256" key="3">
    <source>
        <dbReference type="SAM" id="MobiDB-lite"/>
    </source>
</evidence>
<feature type="compositionally biased region" description="Basic and acidic residues" evidence="3">
    <location>
        <begin position="285"/>
        <end position="303"/>
    </location>
</feature>
<organism evidence="5 6">
    <name type="scientific">Nicotiana tabacum</name>
    <name type="common">Common tobacco</name>
    <dbReference type="NCBI Taxonomy" id="4097"/>
    <lineage>
        <taxon>Eukaryota</taxon>
        <taxon>Viridiplantae</taxon>
        <taxon>Streptophyta</taxon>
        <taxon>Embryophyta</taxon>
        <taxon>Tracheophyta</taxon>
        <taxon>Spermatophyta</taxon>
        <taxon>Magnoliopsida</taxon>
        <taxon>eudicotyledons</taxon>
        <taxon>Gunneridae</taxon>
        <taxon>Pentapetalae</taxon>
        <taxon>asterids</taxon>
        <taxon>lamiids</taxon>
        <taxon>Solanales</taxon>
        <taxon>Solanaceae</taxon>
        <taxon>Nicotianoideae</taxon>
        <taxon>Nicotianeae</taxon>
        <taxon>Nicotiana</taxon>
    </lineage>
</organism>
<keyword evidence="1 2" id="KW-0694">RNA-binding</keyword>
<name>A0A1S3ZIE4_TOBAC</name>
<dbReference type="PaxDb" id="4097-A0A1S3ZIE4"/>
<feature type="region of interest" description="Disordered" evidence="3">
    <location>
        <begin position="1"/>
        <end position="113"/>
    </location>
</feature>
<dbReference type="OrthoDB" id="340227at2759"/>
<dbReference type="KEGG" id="nta:107787138"/>
<feature type="compositionally biased region" description="Polar residues" evidence="3">
    <location>
        <begin position="137"/>
        <end position="160"/>
    </location>
</feature>